<evidence type="ECO:0000313" key="7">
    <source>
        <dbReference type="Proteomes" id="UP000236544"/>
    </source>
</evidence>
<feature type="domain" description="PNPLA" evidence="5">
    <location>
        <begin position="189"/>
        <end position="377"/>
    </location>
</feature>
<sequence>MFKLYILSFFYLFLNHIPPFVWALGHVVSDIFQFWMRRLMNYLRPRSRNLYHGAISDLERCDNFADWYQKAAIVDEITGADLWRRNFYSQRYDVNSVLEQYAVLDEALDENDAHTIVHRFSTTGPSMLRNFAGIVDKRLFTKSLIGTKLLIEQYLDKVLECLQFLCQTPGVARTSFFQRCKLSLGTTAFILQGGSLFGLFHLGVIRGLLEQKLLPNIISGSSMGACIGSLCSVLTNEELSVLLSGDNLLNAIKSDLELLKQCGYGNIDQDLNLGSLLQNVVHRGYSKDVFLFINFVNKVIIKDLTFEEAFQRTGKILNIIVHPTDRNRCPSLLNYVTTPNVLIACAIDCSLGSEVVSSGTKLMCKNLKNEIVDYIPDTGGSRLVFLTPQNASETGLIESPYTRLTELFNVNNFIVSLARPYLAPLVMNDLKHEIKTSKYYYYKHYPTTDMSNFTPLQLSNMNEVEPLGFKFRYHLERKLKHIVTMEFRHRVEVMDNLGILSHWIKRLAIDEKTPRSATEITIVPNLKSLSLSRVIEGQLDNIPYWIKCGEQSCWPVLALIKTRCAVEFGLNEIIKSKKTHDA</sequence>
<dbReference type="Proteomes" id="UP000236544">
    <property type="component" value="Unassembled WGS sequence"/>
</dbReference>
<dbReference type="PROSITE" id="PS51635">
    <property type="entry name" value="PNPLA"/>
    <property type="match status" value="1"/>
</dbReference>
<name>A0A0P1KQX1_9SACH</name>
<organism evidence="6 7">
    <name type="scientific">Lachancea quebecensis</name>
    <dbReference type="NCBI Taxonomy" id="1654605"/>
    <lineage>
        <taxon>Eukaryota</taxon>
        <taxon>Fungi</taxon>
        <taxon>Dikarya</taxon>
        <taxon>Ascomycota</taxon>
        <taxon>Saccharomycotina</taxon>
        <taxon>Saccharomycetes</taxon>
        <taxon>Saccharomycetales</taxon>
        <taxon>Saccharomycetaceae</taxon>
        <taxon>Lachancea</taxon>
    </lineage>
</organism>
<dbReference type="Pfam" id="PF11815">
    <property type="entry name" value="DUF3336"/>
    <property type="match status" value="1"/>
</dbReference>
<protein>
    <submittedName>
        <fullName evidence="6">LAQU0S05e06942g1_1</fullName>
    </submittedName>
</protein>
<accession>A0A0P1KQX1</accession>
<keyword evidence="2" id="KW-0442">Lipid degradation</keyword>
<keyword evidence="1" id="KW-0378">Hydrolase</keyword>
<dbReference type="InterPro" id="IPR021771">
    <property type="entry name" value="Triacylglycerol_lipase_N"/>
</dbReference>
<dbReference type="Gene3D" id="3.40.1090.10">
    <property type="entry name" value="Cytosolic phospholipase A2 catalytic domain"/>
    <property type="match status" value="1"/>
</dbReference>
<evidence type="ECO:0000313" key="6">
    <source>
        <dbReference type="EMBL" id="CUS22507.1"/>
    </source>
</evidence>
<evidence type="ECO:0000256" key="1">
    <source>
        <dbReference type="ARBA" id="ARBA00022801"/>
    </source>
</evidence>
<proteinExistence type="predicted"/>
<evidence type="ECO:0000256" key="2">
    <source>
        <dbReference type="ARBA" id="ARBA00022963"/>
    </source>
</evidence>
<evidence type="ECO:0000256" key="3">
    <source>
        <dbReference type="ARBA" id="ARBA00023098"/>
    </source>
</evidence>
<keyword evidence="7" id="KW-1185">Reference proteome</keyword>
<keyword evidence="3" id="KW-0443">Lipid metabolism</keyword>
<dbReference type="InterPro" id="IPR002641">
    <property type="entry name" value="PNPLA_dom"/>
</dbReference>
<gene>
    <name evidence="6" type="ORF">LAQU0_S05e06942g</name>
</gene>
<dbReference type="PANTHER" id="PTHR14226">
    <property type="entry name" value="NEUROPATHY TARGET ESTERASE/SWISS CHEESE D.MELANOGASTER"/>
    <property type="match status" value="1"/>
</dbReference>
<dbReference type="GO" id="GO:0016042">
    <property type="term" value="P:lipid catabolic process"/>
    <property type="evidence" value="ECO:0007669"/>
    <property type="project" value="UniProtKB-KW"/>
</dbReference>
<dbReference type="AlphaFoldDB" id="A0A0P1KQX1"/>
<dbReference type="InterPro" id="IPR016035">
    <property type="entry name" value="Acyl_Trfase/lysoPLipase"/>
</dbReference>
<evidence type="ECO:0000256" key="4">
    <source>
        <dbReference type="PROSITE-ProRule" id="PRU01161"/>
    </source>
</evidence>
<evidence type="ECO:0000259" key="5">
    <source>
        <dbReference type="PROSITE" id="PS51635"/>
    </source>
</evidence>
<dbReference type="SUPFAM" id="SSF52151">
    <property type="entry name" value="FabD/lysophospholipase-like"/>
    <property type="match status" value="1"/>
</dbReference>
<dbReference type="GO" id="GO:0006641">
    <property type="term" value="P:triglyceride metabolic process"/>
    <property type="evidence" value="ECO:0007669"/>
    <property type="project" value="UniProtKB-ARBA"/>
</dbReference>
<dbReference type="Pfam" id="PF01734">
    <property type="entry name" value="Patatin"/>
    <property type="match status" value="1"/>
</dbReference>
<dbReference type="GO" id="GO:0004806">
    <property type="term" value="F:triacylglycerol lipase activity"/>
    <property type="evidence" value="ECO:0007669"/>
    <property type="project" value="InterPro"/>
</dbReference>
<dbReference type="EMBL" id="LN890537">
    <property type="protein sequence ID" value="CUS22507.1"/>
    <property type="molecule type" value="Genomic_DNA"/>
</dbReference>
<dbReference type="PANTHER" id="PTHR14226:SF44">
    <property type="entry name" value="TRIACYLGLYCEROL LIPASE 3"/>
    <property type="match status" value="1"/>
</dbReference>
<dbReference type="InterPro" id="IPR050301">
    <property type="entry name" value="NTE"/>
</dbReference>
<reference evidence="7" key="1">
    <citation type="submission" date="2015-10" db="EMBL/GenBank/DDBJ databases">
        <authorList>
            <person name="Devillers H."/>
        </authorList>
    </citation>
    <scope>NUCLEOTIDE SEQUENCE [LARGE SCALE GENOMIC DNA]</scope>
</reference>
<comment type="caution">
    <text evidence="4">Lacks conserved residue(s) required for the propagation of feature annotation.</text>
</comment>
<dbReference type="OrthoDB" id="10049244at2759"/>
<feature type="short sequence motif" description="GXSXG" evidence="4">
    <location>
        <begin position="220"/>
        <end position="224"/>
    </location>
</feature>